<feature type="compositionally biased region" description="Basic and acidic residues" evidence="2">
    <location>
        <begin position="63"/>
        <end position="74"/>
    </location>
</feature>
<dbReference type="GO" id="GO:0071014">
    <property type="term" value="C:post-mRNA release spliceosomal complex"/>
    <property type="evidence" value="ECO:0007669"/>
    <property type="project" value="TreeGrafter"/>
</dbReference>
<dbReference type="PANTHER" id="PTHR12072:SF5">
    <property type="entry name" value="CWF19-LIKE PROTEIN 2"/>
    <property type="match status" value="1"/>
</dbReference>
<feature type="compositionally biased region" description="Polar residues" evidence="2">
    <location>
        <begin position="558"/>
        <end position="570"/>
    </location>
</feature>
<accession>A0A8J1TG88</accession>
<dbReference type="PANTHER" id="PTHR12072">
    <property type="entry name" value="CWF19, CELL CYCLE CONTROL PROTEIN"/>
    <property type="match status" value="1"/>
</dbReference>
<feature type="compositionally biased region" description="Basic residues" evidence="2">
    <location>
        <begin position="75"/>
        <end position="97"/>
    </location>
</feature>
<comment type="caution">
    <text evidence="3">The sequence shown here is derived from an EMBL/GenBank/DDBJ whole genome shotgun (WGS) entry which is preliminary data.</text>
</comment>
<dbReference type="Proteomes" id="UP000749559">
    <property type="component" value="Unassembled WGS sequence"/>
</dbReference>
<feature type="region of interest" description="Disordered" evidence="2">
    <location>
        <begin position="548"/>
        <end position="617"/>
    </location>
</feature>
<proteinExistence type="inferred from homology"/>
<protein>
    <submittedName>
        <fullName evidence="3">Uncharacterized protein</fullName>
    </submittedName>
</protein>
<dbReference type="Gene3D" id="3.30.428.10">
    <property type="entry name" value="HIT-like"/>
    <property type="match status" value="1"/>
</dbReference>
<dbReference type="Pfam" id="PF04677">
    <property type="entry name" value="CwfJ_C_1"/>
    <property type="match status" value="1"/>
</dbReference>
<name>A0A8J1TG88_OWEFU</name>
<dbReference type="InterPro" id="IPR006767">
    <property type="entry name" value="Cwf19-like_C_dom-2"/>
</dbReference>
<dbReference type="InterPro" id="IPR040194">
    <property type="entry name" value="Cwf19-like"/>
</dbReference>
<comment type="similarity">
    <text evidence="1">Belongs to the CWF19 family.</text>
</comment>
<dbReference type="GO" id="GO:0000398">
    <property type="term" value="P:mRNA splicing, via spliceosome"/>
    <property type="evidence" value="ECO:0007669"/>
    <property type="project" value="TreeGrafter"/>
</dbReference>
<dbReference type="InterPro" id="IPR006768">
    <property type="entry name" value="Cwf19-like_C_dom-1"/>
</dbReference>
<feature type="compositionally biased region" description="Basic and acidic residues" evidence="2">
    <location>
        <begin position="347"/>
        <end position="367"/>
    </location>
</feature>
<feature type="compositionally biased region" description="Basic and acidic residues" evidence="2">
    <location>
        <begin position="114"/>
        <end position="125"/>
    </location>
</feature>
<dbReference type="Pfam" id="PF04676">
    <property type="entry name" value="CwfJ_C_2"/>
    <property type="match status" value="1"/>
</dbReference>
<feature type="compositionally biased region" description="Basic residues" evidence="2">
    <location>
        <begin position="281"/>
        <end position="298"/>
    </location>
</feature>
<evidence type="ECO:0000313" key="4">
    <source>
        <dbReference type="Proteomes" id="UP000749559"/>
    </source>
</evidence>
<feature type="compositionally biased region" description="Basic and acidic residues" evidence="2">
    <location>
        <begin position="417"/>
        <end position="481"/>
    </location>
</feature>
<reference evidence="3" key="1">
    <citation type="submission" date="2022-03" db="EMBL/GenBank/DDBJ databases">
        <authorList>
            <person name="Martin C."/>
        </authorList>
    </citation>
    <scope>NUCLEOTIDE SEQUENCE</scope>
</reference>
<feature type="region of interest" description="Disordered" evidence="2">
    <location>
        <begin position="269"/>
        <end position="512"/>
    </location>
</feature>
<feature type="compositionally biased region" description="Low complexity" evidence="2">
    <location>
        <begin position="482"/>
        <end position="497"/>
    </location>
</feature>
<keyword evidence="4" id="KW-1185">Reference proteome</keyword>
<feature type="region of interest" description="Disordered" evidence="2">
    <location>
        <begin position="1"/>
        <end position="198"/>
    </location>
</feature>
<dbReference type="EMBL" id="CAIIXF020000002">
    <property type="protein sequence ID" value="CAH1777035.1"/>
    <property type="molecule type" value="Genomic_DNA"/>
</dbReference>
<dbReference type="AlphaFoldDB" id="A0A8J1TG88"/>
<dbReference type="OrthoDB" id="2113965at2759"/>
<feature type="compositionally biased region" description="Polar residues" evidence="2">
    <location>
        <begin position="1"/>
        <end position="12"/>
    </location>
</feature>
<dbReference type="SUPFAM" id="SSF54197">
    <property type="entry name" value="HIT-like"/>
    <property type="match status" value="1"/>
</dbReference>
<organism evidence="3 4">
    <name type="scientific">Owenia fusiformis</name>
    <name type="common">Polychaete worm</name>
    <dbReference type="NCBI Taxonomy" id="6347"/>
    <lineage>
        <taxon>Eukaryota</taxon>
        <taxon>Metazoa</taxon>
        <taxon>Spiralia</taxon>
        <taxon>Lophotrochozoa</taxon>
        <taxon>Annelida</taxon>
        <taxon>Polychaeta</taxon>
        <taxon>Sedentaria</taxon>
        <taxon>Canalipalpata</taxon>
        <taxon>Sabellida</taxon>
        <taxon>Oweniida</taxon>
        <taxon>Oweniidae</taxon>
        <taxon>Owenia</taxon>
    </lineage>
</organism>
<gene>
    <name evidence="3" type="ORF">OFUS_LOCUS4147</name>
</gene>
<feature type="compositionally biased region" description="Basic and acidic residues" evidence="2">
    <location>
        <begin position="326"/>
        <end position="337"/>
    </location>
</feature>
<evidence type="ECO:0000256" key="2">
    <source>
        <dbReference type="SAM" id="MobiDB-lite"/>
    </source>
</evidence>
<feature type="compositionally biased region" description="Basic and acidic residues" evidence="2">
    <location>
        <begin position="548"/>
        <end position="557"/>
    </location>
</feature>
<evidence type="ECO:0000256" key="1">
    <source>
        <dbReference type="ARBA" id="ARBA00006795"/>
    </source>
</evidence>
<feature type="compositionally biased region" description="Basic residues" evidence="2">
    <location>
        <begin position="311"/>
        <end position="325"/>
    </location>
</feature>
<feature type="compositionally biased region" description="Basic and acidic residues" evidence="2">
    <location>
        <begin position="156"/>
        <end position="189"/>
    </location>
</feature>
<feature type="compositionally biased region" description="Basic and acidic residues" evidence="2">
    <location>
        <begin position="18"/>
        <end position="54"/>
    </location>
</feature>
<feature type="compositionally biased region" description="Basic and acidic residues" evidence="2">
    <location>
        <begin position="269"/>
        <end position="280"/>
    </location>
</feature>
<dbReference type="InterPro" id="IPR036265">
    <property type="entry name" value="HIT-like_sf"/>
</dbReference>
<sequence>MNENMSSIQFESSRAKKKDREVLKKARQEYIDKVREQYEANERKKEQRKLRGEDTWMLPSVSDRVDQEAKELERIKHKKVKKEKKHKKEKKKKHKKQKAESSDGSESSEEEAMWVEKREEVHSTKEIPVVKGPSMPPTAQRDSWMEAPLDIIPTLTRDDIRHKKKREVEDEKERMGENLLDKPGQHSKELNPYWKDGGKGLPEEQLAAKKAMAPVNALGDGGVQWLKKAYDRCVEQSKEEGRSLEEVAAERWGSIEELEMKICDAERAQQEKLNKQDDRSRRSRCSRSRDRQRRRSRSRSQSPYRNDRSPNRHKSPQRSRRRSRSRDRSSRKYEQSPKRSRHRSKSRDRSPYRSTDRKTDTEKDSKLKSIRSRFMKPGEAPKDSNPRQSEDVPRWKRTRERSPERPSWKKKGFLKPGEMDHSKEERSEDRDNERSRKDKDIDKYEERSRGKDKQAKDERLNKGGSWKRDNRNDDKIIDKEYSSSSSSGADSDSATGSESEDEAKLSAPPIVQKKVLTETEMNQLGAKILRAEIMGNQSLADSLKQELEEARKVKSEHPVSSASVGASNSKKNAEQEEVVLTRTDRSGMVRPLQGQQHPIEARGGRRKKQKVATHDTKGKRERYFADDDKHSLHSMFEAEKLGTAEDSNAMFARLAGKSVEKTDDEYQIDDVFVNRANKKISDSKTEERERSMAIKEHRDTAKALDNCTRCLDHTHKHLIICIGSKVYLSVPQNRSMTEGHCLIVPLQHVTCATALDEEVWEEIQVFRKALTKMFETEDRDCVFMETAMKFRQQRHMVIECIPMEREVGDMAPIYFKKALMECESEWAQNKKVVDLKNRDVRRAIPKGFPYFSVDFGLQSGFAHVIEDEQTFPHYFGREIIGGMIDCDVRLWKKPPRESFEDQRQKVLKFAKTWKIFDITNKSDD</sequence>
<evidence type="ECO:0000313" key="3">
    <source>
        <dbReference type="EMBL" id="CAH1777035.1"/>
    </source>
</evidence>
<feature type="compositionally biased region" description="Basic and acidic residues" evidence="2">
    <location>
        <begin position="379"/>
        <end position="407"/>
    </location>
</feature>